<dbReference type="InterPro" id="IPR036922">
    <property type="entry name" value="Rieske_2Fe-2S_sf"/>
</dbReference>
<dbReference type="GO" id="GO:0046872">
    <property type="term" value="F:metal ion binding"/>
    <property type="evidence" value="ECO:0007669"/>
    <property type="project" value="UniProtKB-KW"/>
</dbReference>
<evidence type="ECO:0000256" key="1">
    <source>
        <dbReference type="ARBA" id="ARBA00022714"/>
    </source>
</evidence>
<dbReference type="PANTHER" id="PTHR13847">
    <property type="entry name" value="SARCOSINE DEHYDROGENASE-RELATED"/>
    <property type="match status" value="1"/>
</dbReference>
<dbReference type="AlphaFoldDB" id="A0AB33JV98"/>
<dbReference type="FunFam" id="2.102.10.10:FF:000014">
    <property type="entry name" value="Oxidoreductase, FAD dependent"/>
    <property type="match status" value="1"/>
</dbReference>
<feature type="domain" description="Rieske" evidence="6">
    <location>
        <begin position="422"/>
        <end position="514"/>
    </location>
</feature>
<proteinExistence type="predicted"/>
<dbReference type="InterPro" id="IPR036188">
    <property type="entry name" value="FAD/NAD-bd_sf"/>
</dbReference>
<dbReference type="Pfam" id="PF00355">
    <property type="entry name" value="Rieske"/>
    <property type="match status" value="1"/>
</dbReference>
<keyword evidence="3" id="KW-0408">Iron</keyword>
<dbReference type="Gene3D" id="3.50.50.60">
    <property type="entry name" value="FAD/NAD(P)-binding domain"/>
    <property type="match status" value="1"/>
</dbReference>
<dbReference type="PROSITE" id="PS51296">
    <property type="entry name" value="RIESKE"/>
    <property type="match status" value="1"/>
</dbReference>
<dbReference type="PRINTS" id="PR00162">
    <property type="entry name" value="RIESKE"/>
</dbReference>
<organism evidence="7">
    <name type="scientific">Kitasatospora sp. CMC57</name>
    <dbReference type="NCBI Taxonomy" id="3231513"/>
    <lineage>
        <taxon>Bacteria</taxon>
        <taxon>Bacillati</taxon>
        <taxon>Actinomycetota</taxon>
        <taxon>Actinomycetes</taxon>
        <taxon>Kitasatosporales</taxon>
        <taxon>Streptomycetaceae</taxon>
        <taxon>Kitasatospora</taxon>
    </lineage>
</organism>
<dbReference type="InterPro" id="IPR005805">
    <property type="entry name" value="Rieske_Fe-S_prot_C"/>
</dbReference>
<dbReference type="SUPFAM" id="SSF51905">
    <property type="entry name" value="FAD/NAD(P)-binding domain"/>
    <property type="match status" value="1"/>
</dbReference>
<dbReference type="GO" id="GO:0016020">
    <property type="term" value="C:membrane"/>
    <property type="evidence" value="ECO:0007669"/>
    <property type="project" value="InterPro"/>
</dbReference>
<dbReference type="GO" id="GO:0005737">
    <property type="term" value="C:cytoplasm"/>
    <property type="evidence" value="ECO:0007669"/>
    <property type="project" value="TreeGrafter"/>
</dbReference>
<evidence type="ECO:0000313" key="7">
    <source>
        <dbReference type="EMBL" id="BFP45219.1"/>
    </source>
</evidence>
<dbReference type="Gene3D" id="3.30.9.10">
    <property type="entry name" value="D-Amino Acid Oxidase, subunit A, domain 2"/>
    <property type="match status" value="1"/>
</dbReference>
<dbReference type="GO" id="GO:0004497">
    <property type="term" value="F:monooxygenase activity"/>
    <property type="evidence" value="ECO:0007669"/>
    <property type="project" value="UniProtKB-ARBA"/>
</dbReference>
<dbReference type="PANTHER" id="PTHR13847:SF274">
    <property type="entry name" value="RIESKE 2FE-2S IRON-SULFUR PROTEIN YHFW-RELATED"/>
    <property type="match status" value="1"/>
</dbReference>
<evidence type="ECO:0000256" key="3">
    <source>
        <dbReference type="ARBA" id="ARBA00023004"/>
    </source>
</evidence>
<dbReference type="GO" id="GO:0051537">
    <property type="term" value="F:2 iron, 2 sulfur cluster binding"/>
    <property type="evidence" value="ECO:0007669"/>
    <property type="project" value="UniProtKB-KW"/>
</dbReference>
<evidence type="ECO:0000256" key="4">
    <source>
        <dbReference type="ARBA" id="ARBA00023014"/>
    </source>
</evidence>
<name>A0AB33JV98_9ACTN</name>
<dbReference type="EMBL" id="AP035881">
    <property type="protein sequence ID" value="BFP45219.1"/>
    <property type="molecule type" value="Genomic_DNA"/>
</dbReference>
<dbReference type="GO" id="GO:0016705">
    <property type="term" value="F:oxidoreductase activity, acting on paired donors, with incorporation or reduction of molecular oxygen"/>
    <property type="evidence" value="ECO:0007669"/>
    <property type="project" value="UniProtKB-ARBA"/>
</dbReference>
<reference evidence="7" key="1">
    <citation type="submission" date="2024-07" db="EMBL/GenBank/DDBJ databases">
        <title>Complete genome sequences of cellulolytic bacteria, Kitasatospora sp. CMC57 and Streptomyces sp. CMC78, isolated from Japanese agricultural soil.</title>
        <authorList>
            <person name="Hashimoto T."/>
            <person name="Ito M."/>
            <person name="Iwamoto M."/>
            <person name="Fukahori D."/>
            <person name="Shoda T."/>
            <person name="Sakoda M."/>
            <person name="Morohoshi T."/>
            <person name="Mitsuboshi M."/>
            <person name="Nishizawa T."/>
        </authorList>
    </citation>
    <scope>NUCLEOTIDE SEQUENCE</scope>
    <source>
        <strain evidence="7">CMC57</strain>
    </source>
</reference>
<evidence type="ECO:0000256" key="5">
    <source>
        <dbReference type="ARBA" id="ARBA00023157"/>
    </source>
</evidence>
<protein>
    <submittedName>
        <fullName evidence="7">FAD-dependent oxidoreductase</fullName>
    </submittedName>
</protein>
<evidence type="ECO:0000256" key="2">
    <source>
        <dbReference type="ARBA" id="ARBA00022723"/>
    </source>
</evidence>
<evidence type="ECO:0000259" key="6">
    <source>
        <dbReference type="PROSITE" id="PS51296"/>
    </source>
</evidence>
<sequence length="514" mass="55592">MNAIPEPTTSYWIGTSALTSYEPLSGEVEADVAVIGAGIVGICTAWELTRAGRRVVLIDAGPVAHGVTGFTTAKVSSLHGLLHHRVRETFGPGAARLHAQAQQGAIERVRELVRELEIDCDLERVPAFGYTADPGHLDEIRAEARAAAEAGLPASYVTESPAPFPLAGAVRVEDQAQFHPRRFLLALLADLTGRGCRVFEHTRAVGLREGQPCRVETESGAVVRARDVVVATHYPVFDRALLFGRLVPRRELVVAGPIPLQDDPGGMYVTSEEGTHSVRTAPYDDDRRLLIVTGETFHPGDGGVRERYARLAAWAHSAFPRAELRYRWAAQDNGSSDGLPYVGLFHLGARHVYVATGFAGWGMTNGVMSGRLLTALICGDDPPPWKDLYDPRRLHPLREGPSIARSQLSVVRHFVGDRLRVPEVAGPAAIAPGAGAVLRRDGHSLAVYRDRTGGLHCLSATCTHLGCQVAFNDAEHVWECPCHGSRFDVDGQVLQGPATRPLNPRPLPDEPSTD</sequence>
<keyword evidence="4" id="KW-0411">Iron-sulfur</keyword>
<dbReference type="InterPro" id="IPR006076">
    <property type="entry name" value="FAD-dep_OxRdtase"/>
</dbReference>
<gene>
    <name evidence="7" type="ORF">KCMC57_15870</name>
</gene>
<dbReference type="Gene3D" id="2.102.10.10">
    <property type="entry name" value="Rieske [2Fe-2S] iron-sulphur domain"/>
    <property type="match status" value="1"/>
</dbReference>
<keyword evidence="1" id="KW-0001">2Fe-2S</keyword>
<dbReference type="Pfam" id="PF01266">
    <property type="entry name" value="DAO"/>
    <property type="match status" value="1"/>
</dbReference>
<keyword evidence="2" id="KW-0479">Metal-binding</keyword>
<dbReference type="SUPFAM" id="SSF50022">
    <property type="entry name" value="ISP domain"/>
    <property type="match status" value="1"/>
</dbReference>
<keyword evidence="5" id="KW-1015">Disulfide bond</keyword>
<accession>A0AB33JV98</accession>
<dbReference type="RefSeq" id="WP_407987741.1">
    <property type="nucleotide sequence ID" value="NZ_AP035881.2"/>
</dbReference>
<dbReference type="InterPro" id="IPR017941">
    <property type="entry name" value="Rieske_2Fe-2S"/>
</dbReference>